<dbReference type="InterPro" id="IPR046346">
    <property type="entry name" value="Aminoacid_DH-like_N_sf"/>
</dbReference>
<evidence type="ECO:0000313" key="9">
    <source>
        <dbReference type="EMBL" id="MBF5054975.1"/>
    </source>
</evidence>
<dbReference type="PANTHER" id="PTHR43571">
    <property type="entry name" value="NADP-SPECIFIC GLUTAMATE DEHYDROGENASE 1-RELATED"/>
    <property type="match status" value="1"/>
</dbReference>
<dbReference type="SMART" id="SM00839">
    <property type="entry name" value="ELFV_dehydrog"/>
    <property type="match status" value="1"/>
</dbReference>
<dbReference type="Pfam" id="PF00208">
    <property type="entry name" value="ELFV_dehydrog"/>
    <property type="match status" value="1"/>
</dbReference>
<gene>
    <name evidence="9" type="ORF">Y5W_00269</name>
</gene>
<evidence type="ECO:0000256" key="2">
    <source>
        <dbReference type="ARBA" id="ARBA00006382"/>
    </source>
</evidence>
<dbReference type="NCBIfam" id="NF006929">
    <property type="entry name" value="PRK09414.1"/>
    <property type="match status" value="1"/>
</dbReference>
<comment type="caution">
    <text evidence="9">The sequence shown here is derived from an EMBL/GenBank/DDBJ whole genome shotgun (WGS) entry which is preliminary data.</text>
</comment>
<dbReference type="InterPro" id="IPR006097">
    <property type="entry name" value="Glu/Leu/Phe/Val/Trp_DH_dimer"/>
</dbReference>
<reference evidence="9 10" key="1">
    <citation type="submission" date="2012-09" db="EMBL/GenBank/DDBJ databases">
        <title>Genome Sequence of alkane-degrading Bacterium Alcanivorax sp. 521-1.</title>
        <authorList>
            <person name="Lai Q."/>
            <person name="Shao Z."/>
        </authorList>
    </citation>
    <scope>NUCLEOTIDE SEQUENCE [LARGE SCALE GENOMIC DNA]</scope>
    <source>
        <strain evidence="9 10">521-1</strain>
    </source>
</reference>
<evidence type="ECO:0000256" key="4">
    <source>
        <dbReference type="ARBA" id="ARBA00023002"/>
    </source>
</evidence>
<comment type="subunit">
    <text evidence="3">Homohexamer.</text>
</comment>
<comment type="similarity">
    <text evidence="2 6 7">Belongs to the Glu/Leu/Phe/Val dehydrogenases family.</text>
</comment>
<dbReference type="Proteomes" id="UP000662703">
    <property type="component" value="Unassembled WGS sequence"/>
</dbReference>
<dbReference type="SUPFAM" id="SSF53223">
    <property type="entry name" value="Aminoacid dehydrogenase-like, N-terminal domain"/>
    <property type="match status" value="1"/>
</dbReference>
<dbReference type="InterPro" id="IPR006096">
    <property type="entry name" value="Glu/Leu/Phe/Val/Trp_DH_C"/>
</dbReference>
<keyword evidence="10" id="KW-1185">Reference proteome</keyword>
<organism evidence="9 10">
    <name type="scientific">Alloalcanivorax profundimaris</name>
    <dbReference type="NCBI Taxonomy" id="2735259"/>
    <lineage>
        <taxon>Bacteria</taxon>
        <taxon>Pseudomonadati</taxon>
        <taxon>Pseudomonadota</taxon>
        <taxon>Gammaproteobacteria</taxon>
        <taxon>Oceanospirillales</taxon>
        <taxon>Alcanivoracaceae</taxon>
        <taxon>Alloalcanivorax</taxon>
    </lineage>
</organism>
<dbReference type="InterPro" id="IPR006095">
    <property type="entry name" value="Glu/Leu/Phe/Val/Trp_DH"/>
</dbReference>
<dbReference type="EMBL" id="ARXX01000002">
    <property type="protein sequence ID" value="MBF5054975.1"/>
    <property type="molecule type" value="Genomic_DNA"/>
</dbReference>
<dbReference type="Gene3D" id="1.10.285.10">
    <property type="entry name" value="Glutamate Dehydrogenase, chain A, domain 3"/>
    <property type="match status" value="2"/>
</dbReference>
<dbReference type="InterPro" id="IPR014362">
    <property type="entry name" value="Glu_DH"/>
</dbReference>
<proteinExistence type="inferred from homology"/>
<evidence type="ECO:0000259" key="8">
    <source>
        <dbReference type="SMART" id="SM00839"/>
    </source>
</evidence>
<name>A0ABS0ALS0_9GAMM</name>
<dbReference type="PRINTS" id="PR00082">
    <property type="entry name" value="GLFDHDRGNASE"/>
</dbReference>
<comment type="catalytic activity">
    <reaction evidence="5">
        <text>L-glutamate + NADP(+) + H2O = 2-oxoglutarate + NH4(+) + NADPH + H(+)</text>
        <dbReference type="Rhea" id="RHEA:11612"/>
        <dbReference type="ChEBI" id="CHEBI:15377"/>
        <dbReference type="ChEBI" id="CHEBI:15378"/>
        <dbReference type="ChEBI" id="CHEBI:16810"/>
        <dbReference type="ChEBI" id="CHEBI:28938"/>
        <dbReference type="ChEBI" id="CHEBI:29985"/>
        <dbReference type="ChEBI" id="CHEBI:57783"/>
        <dbReference type="ChEBI" id="CHEBI:58349"/>
        <dbReference type="EC" id="1.4.1.4"/>
    </reaction>
</comment>
<dbReference type="InterPro" id="IPR033922">
    <property type="entry name" value="NAD_bind_Glu_DH"/>
</dbReference>
<dbReference type="CDD" id="cd05313">
    <property type="entry name" value="NAD_bind_2_Glu_DH"/>
    <property type="match status" value="1"/>
</dbReference>
<evidence type="ECO:0000256" key="6">
    <source>
        <dbReference type="PIRNR" id="PIRNR000185"/>
    </source>
</evidence>
<protein>
    <recommendedName>
        <fullName evidence="6">Glutamate dehydrogenase</fullName>
    </recommendedName>
</protein>
<dbReference type="InterPro" id="IPR036291">
    <property type="entry name" value="NAD(P)-bd_dom_sf"/>
</dbReference>
<comment type="function">
    <text evidence="1">Catalyzes the reversible oxidative deamination of glutamate to alpha-ketoglutarate and ammonia.</text>
</comment>
<dbReference type="Gene3D" id="3.40.50.10860">
    <property type="entry name" value="Leucine Dehydrogenase, chain A, domain 1"/>
    <property type="match status" value="1"/>
</dbReference>
<dbReference type="Pfam" id="PF02812">
    <property type="entry name" value="ELFV_dehydrog_N"/>
    <property type="match status" value="1"/>
</dbReference>
<evidence type="ECO:0000256" key="3">
    <source>
        <dbReference type="ARBA" id="ARBA00011643"/>
    </source>
</evidence>
<keyword evidence="4 6" id="KW-0560">Oxidoreductase</keyword>
<evidence type="ECO:0000256" key="7">
    <source>
        <dbReference type="RuleBase" id="RU004417"/>
    </source>
</evidence>
<evidence type="ECO:0000256" key="1">
    <source>
        <dbReference type="ARBA" id="ARBA00003868"/>
    </source>
</evidence>
<dbReference type="SUPFAM" id="SSF51735">
    <property type="entry name" value="NAD(P)-binding Rossmann-fold domains"/>
    <property type="match status" value="1"/>
</dbReference>
<sequence length="447" mass="48130">MGAMDTQAILERIKQRDPHHEHFHQAAHSLLDSAAGPLAEQGSAFDDDALMTRLLEPERIMIFRVPWVDDQGHSRVNRGFRVQMNGALGPYKGGLRFHPSVNLDVLSFLALEQTFKNALTGLPLGAGKGGADFDPKGRSDAEIMRFCQAFMTEFHHHMGEDTDVPAGDMGVGPREVGYLFGMYRKLSRTHTGAFTGKQPAFGGSLLRVEATGYGLIYFLGNMLAQGGDRLDGKTVAISGAGNVARHALEKALEQGARVISLSDSQGTVEVPEGFTEAMLEAVAEIKAGGGRVADLAERFDDVRYHEGERPWGLRCDIALPCATQNELDEDDAGRLVDNGCAWVAEGANMPCTAGAVKRLREGGVVFGPGKAANAGGVAVSGLEMGQNSRREFWSEDEVDERLRAIMARIHRRCVAHGGDGERPDYLVGADLAGYLRVADAMAGQGIL</sequence>
<dbReference type="InterPro" id="IPR050724">
    <property type="entry name" value="Glu_Leu_Phe_Val_DH"/>
</dbReference>
<dbReference type="Gene3D" id="3.40.50.720">
    <property type="entry name" value="NAD(P)-binding Rossmann-like Domain"/>
    <property type="match status" value="1"/>
</dbReference>
<dbReference type="PIRSF" id="PIRSF000185">
    <property type="entry name" value="Glu_DH"/>
    <property type="match status" value="1"/>
</dbReference>
<dbReference type="PANTHER" id="PTHR43571:SF1">
    <property type="entry name" value="NADP-SPECIFIC GLUTAMATE DEHYDROGENASE 1-RELATED"/>
    <property type="match status" value="1"/>
</dbReference>
<accession>A0ABS0ALS0</accession>
<dbReference type="GO" id="GO:0004354">
    <property type="term" value="F:glutamate dehydrogenase (NADP+) activity"/>
    <property type="evidence" value="ECO:0007669"/>
    <property type="project" value="UniProtKB-EC"/>
</dbReference>
<evidence type="ECO:0000313" key="10">
    <source>
        <dbReference type="Proteomes" id="UP000662703"/>
    </source>
</evidence>
<feature type="domain" description="Glutamate/phenylalanine/leucine/valine/L-tryptophan dehydrogenase C-terminal" evidence="8">
    <location>
        <begin position="204"/>
        <end position="445"/>
    </location>
</feature>
<evidence type="ECO:0000256" key="5">
    <source>
        <dbReference type="ARBA" id="ARBA00048584"/>
    </source>
</evidence>